<dbReference type="AlphaFoldDB" id="A0A1V4BVQ2"/>
<dbReference type="Gene3D" id="3.40.50.1820">
    <property type="entry name" value="alpha/beta hydrolase"/>
    <property type="match status" value="1"/>
</dbReference>
<dbReference type="PRINTS" id="PR00111">
    <property type="entry name" value="ABHYDROLASE"/>
</dbReference>
<dbReference type="Proteomes" id="UP000189835">
    <property type="component" value="Unassembled WGS sequence"/>
</dbReference>
<organism evidence="2 3">
    <name type="scientific">Microcystis aeruginosa KW</name>
    <dbReference type="NCBI Taxonomy" id="1960155"/>
    <lineage>
        <taxon>Bacteria</taxon>
        <taxon>Bacillati</taxon>
        <taxon>Cyanobacteriota</taxon>
        <taxon>Cyanophyceae</taxon>
        <taxon>Oscillatoriophycideae</taxon>
        <taxon>Chroococcales</taxon>
        <taxon>Microcystaceae</taxon>
        <taxon>Microcystis</taxon>
    </lineage>
</organism>
<reference evidence="2 3" key="1">
    <citation type="submission" date="2017-02" db="EMBL/GenBank/DDBJ databases">
        <title>Genome sequence of Microcystis aeruginosa KW.</title>
        <authorList>
            <person name="Oh H.-M."/>
            <person name="Ahn C.-Y."/>
            <person name="Jeong H."/>
            <person name="Srivastava A."/>
            <person name="Lee H.-G."/>
            <person name="Kang S.-R."/>
        </authorList>
    </citation>
    <scope>NUCLEOTIDE SEQUENCE [LARGE SCALE GENOMIC DNA]</scope>
    <source>
        <strain evidence="2 3">KW</strain>
    </source>
</reference>
<dbReference type="InterPro" id="IPR000073">
    <property type="entry name" value="AB_hydrolase_1"/>
</dbReference>
<dbReference type="RefSeq" id="WP_079205786.1">
    <property type="nucleotide sequence ID" value="NZ_MVGR01000003.1"/>
</dbReference>
<dbReference type="PANTHER" id="PTHR43798">
    <property type="entry name" value="MONOACYLGLYCEROL LIPASE"/>
    <property type="match status" value="1"/>
</dbReference>
<proteinExistence type="predicted"/>
<name>A0A1V4BVQ2_MICAE</name>
<dbReference type="GO" id="GO:0016020">
    <property type="term" value="C:membrane"/>
    <property type="evidence" value="ECO:0007669"/>
    <property type="project" value="TreeGrafter"/>
</dbReference>
<sequence>MPQRQTFTNNSMEISYLQWSDRGMPLLLLHGMADHALVWSSLGDYLSSNYQVIAPDLRGHGESGKPATGYHFQDYIGDLRALINHLGWTQAHILGHSWSAKIAAIWATQQPEVFKSLILVDPFFIDKMPSWIRITFPILYQVLPFLKITRSFDSYQSLEAIARQLKQYKGWSNLQQEVFKNAIEQKADGSWSGKFTLSARGEIFEDVMGFAGLTKTLDIPSLLILPQQGLNRTAWQIQSYKKYLTSLEIKKIPGNHWAFLGEPESFNQAVAEFLSVQEIV</sequence>
<dbReference type="InterPro" id="IPR050266">
    <property type="entry name" value="AB_hydrolase_sf"/>
</dbReference>
<dbReference type="PANTHER" id="PTHR43798:SF33">
    <property type="entry name" value="HYDROLASE, PUTATIVE (AFU_ORTHOLOGUE AFUA_2G14860)-RELATED"/>
    <property type="match status" value="1"/>
</dbReference>
<evidence type="ECO:0000313" key="2">
    <source>
        <dbReference type="EMBL" id="OPF18547.1"/>
    </source>
</evidence>
<dbReference type="Pfam" id="PF00561">
    <property type="entry name" value="Abhydrolase_1"/>
    <property type="match status" value="1"/>
</dbReference>
<dbReference type="EMBL" id="MVGR01000003">
    <property type="protein sequence ID" value="OPF18547.1"/>
    <property type="molecule type" value="Genomic_DNA"/>
</dbReference>
<evidence type="ECO:0000259" key="1">
    <source>
        <dbReference type="Pfam" id="PF00561"/>
    </source>
</evidence>
<gene>
    <name evidence="2" type="ORF">B1L04_03315</name>
</gene>
<feature type="domain" description="AB hydrolase-1" evidence="1">
    <location>
        <begin position="25"/>
        <end position="186"/>
    </location>
</feature>
<dbReference type="InterPro" id="IPR000639">
    <property type="entry name" value="Epox_hydrolase-like"/>
</dbReference>
<keyword evidence="2" id="KW-0378">Hydrolase</keyword>
<accession>A0A1V4BVQ2</accession>
<protein>
    <submittedName>
        <fullName evidence="2">Alpha/beta hydrolase</fullName>
    </submittedName>
</protein>
<dbReference type="SUPFAM" id="SSF53474">
    <property type="entry name" value="alpha/beta-Hydrolases"/>
    <property type="match status" value="1"/>
</dbReference>
<comment type="caution">
    <text evidence="2">The sequence shown here is derived from an EMBL/GenBank/DDBJ whole genome shotgun (WGS) entry which is preliminary data.</text>
</comment>
<dbReference type="InterPro" id="IPR029058">
    <property type="entry name" value="AB_hydrolase_fold"/>
</dbReference>
<dbReference type="GO" id="GO:0016787">
    <property type="term" value="F:hydrolase activity"/>
    <property type="evidence" value="ECO:0007669"/>
    <property type="project" value="UniProtKB-KW"/>
</dbReference>
<evidence type="ECO:0000313" key="3">
    <source>
        <dbReference type="Proteomes" id="UP000189835"/>
    </source>
</evidence>
<dbReference type="PRINTS" id="PR00412">
    <property type="entry name" value="EPOXHYDRLASE"/>
</dbReference>